<evidence type="ECO:0000313" key="2">
    <source>
        <dbReference type="EMBL" id="KAL5103187.1"/>
    </source>
</evidence>
<protein>
    <submittedName>
        <fullName evidence="2">Uncharacterized protein</fullName>
    </submittedName>
</protein>
<evidence type="ECO:0000256" key="1">
    <source>
        <dbReference type="SAM" id="MobiDB-lite"/>
    </source>
</evidence>
<sequence length="209" mass="23537">MEGSSHNDAKFVAVVRFTVSQEGALLKQEKERWSYQLRRIKIRHQSSPSRRHHHSPTRPSDRLSGCLLPIRRASLLCVRGGVLSISTKSLLRSSFRLDLMSIWHHISPLMKISTGGAKSTAYTRSGSASFSKTTSHTTVVCLNSRTRLCSHNVAATRHHCHHPSTHSHHRRHSSHDPTCSITPPVSMSLCRSQSRRVGFDSLSSFQQHY</sequence>
<evidence type="ECO:0000313" key="3">
    <source>
        <dbReference type="Proteomes" id="UP001651158"/>
    </source>
</evidence>
<reference evidence="2 3" key="1">
    <citation type="journal article" date="2022" name="Front. Cell. Infect. Microbiol.">
        <title>The Genomes of Two Strains of Taenia crassiceps the Animal Model for the Study of Human Cysticercosis.</title>
        <authorList>
            <person name="Bobes R.J."/>
            <person name="Estrada K."/>
            <person name="Rios-Valencia D.G."/>
            <person name="Calderon-Gallegos A."/>
            <person name="de la Torre P."/>
            <person name="Carrero J.C."/>
            <person name="Sanchez-Flores A."/>
            <person name="Laclette J.P."/>
        </authorList>
    </citation>
    <scope>NUCLEOTIDE SEQUENCE [LARGE SCALE GENOMIC DNA]</scope>
    <source>
        <strain evidence="2">WFUcys</strain>
    </source>
</reference>
<feature type="compositionally biased region" description="Basic residues" evidence="1">
    <location>
        <begin position="159"/>
        <end position="173"/>
    </location>
</feature>
<accession>A0ABR4Q0R1</accession>
<name>A0ABR4Q0R1_9CEST</name>
<keyword evidence="3" id="KW-1185">Reference proteome</keyword>
<dbReference type="EMBL" id="JAKROA010000020">
    <property type="protein sequence ID" value="KAL5103187.1"/>
    <property type="molecule type" value="Genomic_DNA"/>
</dbReference>
<feature type="region of interest" description="Disordered" evidence="1">
    <location>
        <begin position="159"/>
        <end position="180"/>
    </location>
</feature>
<gene>
    <name evidence="2" type="ORF">TcWFU_007943</name>
</gene>
<comment type="caution">
    <text evidence="2">The sequence shown here is derived from an EMBL/GenBank/DDBJ whole genome shotgun (WGS) entry which is preliminary data.</text>
</comment>
<proteinExistence type="predicted"/>
<organism evidence="2 3">
    <name type="scientific">Taenia crassiceps</name>
    <dbReference type="NCBI Taxonomy" id="6207"/>
    <lineage>
        <taxon>Eukaryota</taxon>
        <taxon>Metazoa</taxon>
        <taxon>Spiralia</taxon>
        <taxon>Lophotrochozoa</taxon>
        <taxon>Platyhelminthes</taxon>
        <taxon>Cestoda</taxon>
        <taxon>Eucestoda</taxon>
        <taxon>Cyclophyllidea</taxon>
        <taxon>Taeniidae</taxon>
        <taxon>Taenia</taxon>
    </lineage>
</organism>
<dbReference type="Proteomes" id="UP001651158">
    <property type="component" value="Unassembled WGS sequence"/>
</dbReference>